<dbReference type="STRING" id="1391627.SAMN05216464_10573"/>
<feature type="transmembrane region" description="Helical" evidence="1">
    <location>
        <begin position="6"/>
        <end position="33"/>
    </location>
</feature>
<keyword evidence="3" id="KW-1185">Reference proteome</keyword>
<proteinExistence type="predicted"/>
<evidence type="ECO:0000313" key="3">
    <source>
        <dbReference type="Proteomes" id="UP000199072"/>
    </source>
</evidence>
<sequence length="112" mass="12260">MLFLIILILTFASGYFLPWWVVAIAAFLSALVIGKTSRQAFWSGFLAVFIVWIVLALFKSIPNDHILATKIAHLFNLPGWGYILVITGIIGGLVAGFAALSGVLLKKAFEKH</sequence>
<dbReference type="RefSeq" id="WP_091149670.1">
    <property type="nucleotide sequence ID" value="NZ_FNAI01000005.1"/>
</dbReference>
<gene>
    <name evidence="2" type="ORF">SAMN05216464_10573</name>
</gene>
<accession>A0A1G7BLK3</accession>
<keyword evidence="1" id="KW-0812">Transmembrane</keyword>
<feature type="transmembrane region" description="Helical" evidence="1">
    <location>
        <begin position="81"/>
        <end position="105"/>
    </location>
</feature>
<evidence type="ECO:0000256" key="1">
    <source>
        <dbReference type="SAM" id="Phobius"/>
    </source>
</evidence>
<protein>
    <submittedName>
        <fullName evidence="2">Uncharacterized protein</fullName>
    </submittedName>
</protein>
<keyword evidence="1" id="KW-0472">Membrane</keyword>
<evidence type="ECO:0000313" key="2">
    <source>
        <dbReference type="EMBL" id="SDE27792.1"/>
    </source>
</evidence>
<organism evidence="2 3">
    <name type="scientific">Mucilaginibacter pineti</name>
    <dbReference type="NCBI Taxonomy" id="1391627"/>
    <lineage>
        <taxon>Bacteria</taxon>
        <taxon>Pseudomonadati</taxon>
        <taxon>Bacteroidota</taxon>
        <taxon>Sphingobacteriia</taxon>
        <taxon>Sphingobacteriales</taxon>
        <taxon>Sphingobacteriaceae</taxon>
        <taxon>Mucilaginibacter</taxon>
    </lineage>
</organism>
<dbReference type="Proteomes" id="UP000199072">
    <property type="component" value="Unassembled WGS sequence"/>
</dbReference>
<dbReference type="EMBL" id="FNAI01000005">
    <property type="protein sequence ID" value="SDE27792.1"/>
    <property type="molecule type" value="Genomic_DNA"/>
</dbReference>
<feature type="transmembrane region" description="Helical" evidence="1">
    <location>
        <begin position="40"/>
        <end position="61"/>
    </location>
</feature>
<dbReference type="AlphaFoldDB" id="A0A1G7BLK3"/>
<name>A0A1G7BLK3_9SPHI</name>
<dbReference type="OrthoDB" id="1525231at2"/>
<keyword evidence="1" id="KW-1133">Transmembrane helix</keyword>
<reference evidence="2 3" key="1">
    <citation type="submission" date="2016-10" db="EMBL/GenBank/DDBJ databases">
        <authorList>
            <person name="de Groot N.N."/>
        </authorList>
    </citation>
    <scope>NUCLEOTIDE SEQUENCE [LARGE SCALE GENOMIC DNA]</scope>
    <source>
        <strain evidence="2 3">47C3B</strain>
    </source>
</reference>